<reference evidence="1 2" key="2">
    <citation type="journal article" date="2022" name="Mol. Ecol. Resour.">
        <title>The genomes of chicory, endive, great burdock and yacon provide insights into Asteraceae paleo-polyploidization history and plant inulin production.</title>
        <authorList>
            <person name="Fan W."/>
            <person name="Wang S."/>
            <person name="Wang H."/>
            <person name="Wang A."/>
            <person name="Jiang F."/>
            <person name="Liu H."/>
            <person name="Zhao H."/>
            <person name="Xu D."/>
            <person name="Zhang Y."/>
        </authorList>
    </citation>
    <scope>NUCLEOTIDE SEQUENCE [LARGE SCALE GENOMIC DNA]</scope>
    <source>
        <strain evidence="2">cv. Yunnan</strain>
        <tissue evidence="1">Leaves</tissue>
    </source>
</reference>
<keyword evidence="2" id="KW-1185">Reference proteome</keyword>
<proteinExistence type="predicted"/>
<protein>
    <submittedName>
        <fullName evidence="1">Uncharacterized protein</fullName>
    </submittedName>
</protein>
<reference evidence="2" key="1">
    <citation type="journal article" date="2022" name="Mol. Ecol. Resour.">
        <title>The genomes of chicory, endive, great burdock and yacon provide insights into Asteraceae palaeo-polyploidization history and plant inulin production.</title>
        <authorList>
            <person name="Fan W."/>
            <person name="Wang S."/>
            <person name="Wang H."/>
            <person name="Wang A."/>
            <person name="Jiang F."/>
            <person name="Liu H."/>
            <person name="Zhao H."/>
            <person name="Xu D."/>
            <person name="Zhang Y."/>
        </authorList>
    </citation>
    <scope>NUCLEOTIDE SEQUENCE [LARGE SCALE GENOMIC DNA]</scope>
    <source>
        <strain evidence="2">cv. Yunnan</strain>
    </source>
</reference>
<accession>A0ACB9A5X6</accession>
<dbReference type="EMBL" id="CM042042">
    <property type="protein sequence ID" value="KAI3705542.1"/>
    <property type="molecule type" value="Genomic_DNA"/>
</dbReference>
<evidence type="ECO:0000313" key="2">
    <source>
        <dbReference type="Proteomes" id="UP001056120"/>
    </source>
</evidence>
<dbReference type="Proteomes" id="UP001056120">
    <property type="component" value="Linkage Group LG25"/>
</dbReference>
<organism evidence="1 2">
    <name type="scientific">Smallanthus sonchifolius</name>
    <dbReference type="NCBI Taxonomy" id="185202"/>
    <lineage>
        <taxon>Eukaryota</taxon>
        <taxon>Viridiplantae</taxon>
        <taxon>Streptophyta</taxon>
        <taxon>Embryophyta</taxon>
        <taxon>Tracheophyta</taxon>
        <taxon>Spermatophyta</taxon>
        <taxon>Magnoliopsida</taxon>
        <taxon>eudicotyledons</taxon>
        <taxon>Gunneridae</taxon>
        <taxon>Pentapetalae</taxon>
        <taxon>asterids</taxon>
        <taxon>campanulids</taxon>
        <taxon>Asterales</taxon>
        <taxon>Asteraceae</taxon>
        <taxon>Asteroideae</taxon>
        <taxon>Heliantheae alliance</taxon>
        <taxon>Millerieae</taxon>
        <taxon>Smallanthus</taxon>
    </lineage>
</organism>
<comment type="caution">
    <text evidence="1">The sequence shown here is derived from an EMBL/GenBank/DDBJ whole genome shotgun (WGS) entry which is preliminary data.</text>
</comment>
<gene>
    <name evidence="1" type="ORF">L1987_75781</name>
</gene>
<evidence type="ECO:0000313" key="1">
    <source>
        <dbReference type="EMBL" id="KAI3705542.1"/>
    </source>
</evidence>
<sequence>MVDLSMGKEIETEEDEGKELENEEDDGKKYCRLEVPPRFGRGEASDYEELVVVPRSSDQFFSDDEWPGWERLFLEKIIFGEDGYYMEKKMGIRLAAEDGFYMEKKMEKKRSTVFICKQKASQPISSTPSLYPYYVKVPDWILARDHQSNVISAATLEQIWTTRSNLKTFCQIFLDNKSKAEIQVSTYNGQKHEKWGIVDLAMGKEIETEGMRGRSMRMKR</sequence>
<name>A0ACB9A5X6_9ASTR</name>